<dbReference type="OrthoDB" id="2895671at2"/>
<gene>
    <name evidence="1" type="ORF">F7Q99_36900</name>
</gene>
<reference evidence="1 2" key="1">
    <citation type="submission" date="2019-09" db="EMBL/GenBank/DDBJ databases">
        <title>Genome Sequences of Streptomyces kaniharaensis ATCC 21070.</title>
        <authorList>
            <person name="Zhu W."/>
            <person name="De Crecy-Lagard V."/>
            <person name="Richards N.G."/>
        </authorList>
    </citation>
    <scope>NUCLEOTIDE SEQUENCE [LARGE SCALE GENOMIC DNA]</scope>
    <source>
        <strain evidence="1 2">SF-557</strain>
    </source>
</reference>
<accession>A0A6N7L1Z2</accession>
<sequence length="99" mass="9770">MTASNAPIPDPASGPLVTAGIPAGPGGVMTVEVGVITGDLTLRTTWDGQQALLAVQYDGADEWYTVEGAPVPASTAAAAQAVHEAMADAVRRGGAATAP</sequence>
<comment type="caution">
    <text evidence="1">The sequence shown here is derived from an EMBL/GenBank/DDBJ whole genome shotgun (WGS) entry which is preliminary data.</text>
</comment>
<keyword evidence="2" id="KW-1185">Reference proteome</keyword>
<evidence type="ECO:0000313" key="1">
    <source>
        <dbReference type="EMBL" id="MQS17621.1"/>
    </source>
</evidence>
<dbReference type="AlphaFoldDB" id="A0A6N7L1Z2"/>
<dbReference type="EMBL" id="WBOF01000005">
    <property type="protein sequence ID" value="MQS17621.1"/>
    <property type="molecule type" value="Genomic_DNA"/>
</dbReference>
<protein>
    <submittedName>
        <fullName evidence="1">Uncharacterized protein</fullName>
    </submittedName>
</protein>
<name>A0A6N7L1Z2_9ACTN</name>
<proteinExistence type="predicted"/>
<organism evidence="1 2">
    <name type="scientific">Streptomyces kaniharaensis</name>
    <dbReference type="NCBI Taxonomy" id="212423"/>
    <lineage>
        <taxon>Bacteria</taxon>
        <taxon>Bacillati</taxon>
        <taxon>Actinomycetota</taxon>
        <taxon>Actinomycetes</taxon>
        <taxon>Kitasatosporales</taxon>
        <taxon>Streptomycetaceae</taxon>
        <taxon>Streptomyces</taxon>
    </lineage>
</organism>
<dbReference type="RefSeq" id="WP_153470875.1">
    <property type="nucleotide sequence ID" value="NZ_WBOF01000005.1"/>
</dbReference>
<dbReference type="Proteomes" id="UP000450000">
    <property type="component" value="Unassembled WGS sequence"/>
</dbReference>
<evidence type="ECO:0000313" key="2">
    <source>
        <dbReference type="Proteomes" id="UP000450000"/>
    </source>
</evidence>